<dbReference type="PROSITE" id="PS51257">
    <property type="entry name" value="PROKAR_LIPOPROTEIN"/>
    <property type="match status" value="1"/>
</dbReference>
<accession>A0A0N7M416</accession>
<reference evidence="2 3" key="1">
    <citation type="submission" date="2015-09" db="EMBL/GenBank/DDBJ databases">
        <authorList>
            <consortium name="Swine Surveillance"/>
        </authorList>
    </citation>
    <scope>NUCLEOTIDE SEQUENCE [LARGE SCALE GENOMIC DNA]</scope>
    <source>
        <strain evidence="2 3">CECT 8399</strain>
    </source>
</reference>
<keyword evidence="1" id="KW-0732">Signal</keyword>
<gene>
    <name evidence="2" type="ORF">PHA8399_00492</name>
</gene>
<evidence type="ECO:0000313" key="3">
    <source>
        <dbReference type="Proteomes" id="UP000051326"/>
    </source>
</evidence>
<sequence length="74" mass="7739">MKSFFLAGAGALLLGACAKAPAALPDTAALQSAAAQSGPYRTLNYQSPLAGFETYEPSGPASWRGVNEQQQERH</sequence>
<evidence type="ECO:0008006" key="4">
    <source>
        <dbReference type="Google" id="ProtNLM"/>
    </source>
</evidence>
<proteinExistence type="predicted"/>
<name>A0A0N7M416_9RHOB</name>
<evidence type="ECO:0000313" key="2">
    <source>
        <dbReference type="EMBL" id="CUH98378.1"/>
    </source>
</evidence>
<dbReference type="Proteomes" id="UP000051326">
    <property type="component" value="Unassembled WGS sequence"/>
</dbReference>
<dbReference type="RefSeq" id="WP_058284619.1">
    <property type="nucleotide sequence ID" value="NZ_CYSR01000005.1"/>
</dbReference>
<feature type="signal peptide" evidence="1">
    <location>
        <begin position="1"/>
        <end position="22"/>
    </location>
</feature>
<dbReference type="EMBL" id="CYSR01000005">
    <property type="protein sequence ID" value="CUH98378.1"/>
    <property type="molecule type" value="Genomic_DNA"/>
</dbReference>
<evidence type="ECO:0000256" key="1">
    <source>
        <dbReference type="SAM" id="SignalP"/>
    </source>
</evidence>
<dbReference type="AlphaFoldDB" id="A0A0N7M416"/>
<organism evidence="2 3">
    <name type="scientific">Leisingera aquaemixtae</name>
    <dbReference type="NCBI Taxonomy" id="1396826"/>
    <lineage>
        <taxon>Bacteria</taxon>
        <taxon>Pseudomonadati</taxon>
        <taxon>Pseudomonadota</taxon>
        <taxon>Alphaproteobacteria</taxon>
        <taxon>Rhodobacterales</taxon>
        <taxon>Roseobacteraceae</taxon>
        <taxon>Leisingera</taxon>
    </lineage>
</organism>
<feature type="chain" id="PRO_5006015859" description="Lipoprotein" evidence="1">
    <location>
        <begin position="23"/>
        <end position="74"/>
    </location>
</feature>
<protein>
    <recommendedName>
        <fullName evidence="4">Lipoprotein</fullName>
    </recommendedName>
</protein>